<gene>
    <name evidence="7" type="ORF">MNB_SM-4-511</name>
</gene>
<dbReference type="GO" id="GO:0032259">
    <property type="term" value="P:methylation"/>
    <property type="evidence" value="ECO:0007669"/>
    <property type="project" value="UniProtKB-KW"/>
</dbReference>
<dbReference type="PROSITE" id="PS01296">
    <property type="entry name" value="RSMI"/>
    <property type="match status" value="1"/>
</dbReference>
<accession>A0A1W1BC78</accession>
<dbReference type="GO" id="GO:0008168">
    <property type="term" value="F:methyltransferase activity"/>
    <property type="evidence" value="ECO:0007669"/>
    <property type="project" value="UniProtKB-KW"/>
</dbReference>
<dbReference type="HAMAP" id="MF_01877">
    <property type="entry name" value="16SrRNA_methyltr_I"/>
    <property type="match status" value="1"/>
</dbReference>
<name>A0A1W1BC78_9ZZZZ</name>
<dbReference type="InterPro" id="IPR014777">
    <property type="entry name" value="4pyrrole_Mease_sub1"/>
</dbReference>
<dbReference type="InterPro" id="IPR035996">
    <property type="entry name" value="4pyrrol_Methylase_sf"/>
</dbReference>
<evidence type="ECO:0000256" key="1">
    <source>
        <dbReference type="ARBA" id="ARBA00022490"/>
    </source>
</evidence>
<dbReference type="EMBL" id="FPHF01000011">
    <property type="protein sequence ID" value="SFV51210.1"/>
    <property type="molecule type" value="Genomic_DNA"/>
</dbReference>
<keyword evidence="2" id="KW-0698">rRNA processing</keyword>
<evidence type="ECO:0000313" key="7">
    <source>
        <dbReference type="EMBL" id="SFV51210.1"/>
    </source>
</evidence>
<dbReference type="NCBIfam" id="TIGR00096">
    <property type="entry name" value="16S rRNA (cytidine(1402)-2'-O)-methyltransferase"/>
    <property type="match status" value="1"/>
</dbReference>
<keyword evidence="1" id="KW-0963">Cytoplasm</keyword>
<evidence type="ECO:0000259" key="6">
    <source>
        <dbReference type="Pfam" id="PF00590"/>
    </source>
</evidence>
<evidence type="ECO:0000256" key="3">
    <source>
        <dbReference type="ARBA" id="ARBA00022603"/>
    </source>
</evidence>
<reference evidence="7" key="1">
    <citation type="submission" date="2016-10" db="EMBL/GenBank/DDBJ databases">
        <authorList>
            <person name="de Groot N.N."/>
        </authorList>
    </citation>
    <scope>NUCLEOTIDE SEQUENCE</scope>
</reference>
<dbReference type="AlphaFoldDB" id="A0A1W1BC78"/>
<evidence type="ECO:0000256" key="5">
    <source>
        <dbReference type="ARBA" id="ARBA00022691"/>
    </source>
</evidence>
<keyword evidence="5" id="KW-0949">S-adenosyl-L-methionine</keyword>
<dbReference type="InterPro" id="IPR018063">
    <property type="entry name" value="SAM_MeTrfase_RsmI_CS"/>
</dbReference>
<evidence type="ECO:0000256" key="2">
    <source>
        <dbReference type="ARBA" id="ARBA00022552"/>
    </source>
</evidence>
<dbReference type="PANTHER" id="PTHR46111">
    <property type="entry name" value="RIBOSOMAL RNA SMALL SUBUNIT METHYLTRANSFERASE I"/>
    <property type="match status" value="1"/>
</dbReference>
<dbReference type="InterPro" id="IPR000878">
    <property type="entry name" value="4pyrrol_Mease"/>
</dbReference>
<dbReference type="Gene3D" id="3.30.950.10">
    <property type="entry name" value="Methyltransferase, Cobalt-precorrin-4 Transmethylase, Domain 2"/>
    <property type="match status" value="1"/>
</dbReference>
<organism evidence="7">
    <name type="scientific">hydrothermal vent metagenome</name>
    <dbReference type="NCBI Taxonomy" id="652676"/>
    <lineage>
        <taxon>unclassified sequences</taxon>
        <taxon>metagenomes</taxon>
        <taxon>ecological metagenomes</taxon>
    </lineage>
</organism>
<proteinExistence type="inferred from homology"/>
<dbReference type="InterPro" id="IPR008189">
    <property type="entry name" value="rRNA_ssu_MeTfrase_I"/>
</dbReference>
<keyword evidence="3 7" id="KW-0489">Methyltransferase</keyword>
<keyword evidence="4 7" id="KW-0808">Transferase</keyword>
<dbReference type="SUPFAM" id="SSF53790">
    <property type="entry name" value="Tetrapyrrole methylase"/>
    <property type="match status" value="1"/>
</dbReference>
<dbReference type="PANTHER" id="PTHR46111:SF1">
    <property type="entry name" value="RIBOSOMAL RNA SMALL SUBUNIT METHYLTRANSFERASE I"/>
    <property type="match status" value="1"/>
</dbReference>
<sequence>MLSLVPTPIGNIGDISLRSIELLSDADILLCEDTRVTKKLINILKVRYNTTFKEDQEFISLHSHNEKHFIEKLSPDFFDSNVVYASDAGMPGVSDPGQALVAYCLANDIAFDVLPGANAVLTAFVAAGFEETKMLFLGFLDHKGASRAAGLQKALHNGFTTILYESPHRLEKLLIELNEEEPTREIFLAKELTKKYQKYLKGTPSIILGTLDGNFRGEWVVVISAGQIQADSAISEKDILALDLPKKVQAKLICKITGENSKLCYKRLLEI</sequence>
<dbReference type="Gene3D" id="3.40.1010.10">
    <property type="entry name" value="Cobalt-precorrin-4 Transmethylase, Domain 1"/>
    <property type="match status" value="1"/>
</dbReference>
<dbReference type="PIRSF" id="PIRSF005917">
    <property type="entry name" value="MTase_YraL"/>
    <property type="match status" value="1"/>
</dbReference>
<dbReference type="GO" id="GO:0006364">
    <property type="term" value="P:rRNA processing"/>
    <property type="evidence" value="ECO:0007669"/>
    <property type="project" value="UniProtKB-KW"/>
</dbReference>
<dbReference type="Pfam" id="PF00590">
    <property type="entry name" value="TP_methylase"/>
    <property type="match status" value="1"/>
</dbReference>
<dbReference type="InterPro" id="IPR014776">
    <property type="entry name" value="4pyrrole_Mease_sub2"/>
</dbReference>
<dbReference type="CDD" id="cd11648">
    <property type="entry name" value="RsmI"/>
    <property type="match status" value="1"/>
</dbReference>
<feature type="domain" description="Tetrapyrrole methylase" evidence="6">
    <location>
        <begin position="1"/>
        <end position="203"/>
    </location>
</feature>
<protein>
    <submittedName>
        <fullName evidence="7">rRNA small subunit methyltransferase I</fullName>
    </submittedName>
</protein>
<evidence type="ECO:0000256" key="4">
    <source>
        <dbReference type="ARBA" id="ARBA00022679"/>
    </source>
</evidence>